<protein>
    <submittedName>
        <fullName evidence="2">Uncharacterized protein</fullName>
    </submittedName>
</protein>
<dbReference type="SUPFAM" id="SSF48264">
    <property type="entry name" value="Cytochrome P450"/>
    <property type="match status" value="1"/>
</dbReference>
<dbReference type="AlphaFoldDB" id="A0ABD0KHZ7"/>
<accession>A0ABD0KHZ7</accession>
<dbReference type="Proteomes" id="UP001519460">
    <property type="component" value="Unassembled WGS sequence"/>
</dbReference>
<evidence type="ECO:0000313" key="2">
    <source>
        <dbReference type="EMBL" id="KAK7486669.1"/>
    </source>
</evidence>
<comment type="caution">
    <text evidence="2">The sequence shown here is derived from an EMBL/GenBank/DDBJ whole genome shotgun (WGS) entry which is preliminary data.</text>
</comment>
<dbReference type="EMBL" id="JACVVK020000175">
    <property type="protein sequence ID" value="KAK7486669.1"/>
    <property type="molecule type" value="Genomic_DNA"/>
</dbReference>
<reference evidence="2 3" key="1">
    <citation type="journal article" date="2023" name="Sci. Data">
        <title>Genome assembly of the Korean intertidal mud-creeper Batillaria attramentaria.</title>
        <authorList>
            <person name="Patra A.K."/>
            <person name="Ho P.T."/>
            <person name="Jun S."/>
            <person name="Lee S.J."/>
            <person name="Kim Y."/>
            <person name="Won Y.J."/>
        </authorList>
    </citation>
    <scope>NUCLEOTIDE SEQUENCE [LARGE SCALE GENOMIC DNA]</scope>
    <source>
        <strain evidence="2">Wonlab-2016</strain>
    </source>
</reference>
<name>A0ABD0KHZ7_9CAEN</name>
<gene>
    <name evidence="2" type="ORF">BaRGS_00022070</name>
</gene>
<dbReference type="Pfam" id="PF00067">
    <property type="entry name" value="p450"/>
    <property type="match status" value="1"/>
</dbReference>
<sequence>MTTCHSSRHGLPAGPRGIPVLGAALQWKGPETNLEWTREYGAIYSVRIGPNQLVYLNTIEMVEKYMEKDGHLFLGRPVGPAAIANGESISADLLIEVFLHSGVG</sequence>
<keyword evidence="3" id="KW-1185">Reference proteome</keyword>
<evidence type="ECO:0000313" key="3">
    <source>
        <dbReference type="Proteomes" id="UP001519460"/>
    </source>
</evidence>
<dbReference type="InterPro" id="IPR001128">
    <property type="entry name" value="Cyt_P450"/>
</dbReference>
<evidence type="ECO:0000256" key="1">
    <source>
        <dbReference type="ARBA" id="ARBA00010617"/>
    </source>
</evidence>
<dbReference type="Gene3D" id="1.10.630.10">
    <property type="entry name" value="Cytochrome P450"/>
    <property type="match status" value="1"/>
</dbReference>
<dbReference type="InterPro" id="IPR036396">
    <property type="entry name" value="Cyt_P450_sf"/>
</dbReference>
<organism evidence="2 3">
    <name type="scientific">Batillaria attramentaria</name>
    <dbReference type="NCBI Taxonomy" id="370345"/>
    <lineage>
        <taxon>Eukaryota</taxon>
        <taxon>Metazoa</taxon>
        <taxon>Spiralia</taxon>
        <taxon>Lophotrochozoa</taxon>
        <taxon>Mollusca</taxon>
        <taxon>Gastropoda</taxon>
        <taxon>Caenogastropoda</taxon>
        <taxon>Sorbeoconcha</taxon>
        <taxon>Cerithioidea</taxon>
        <taxon>Batillariidae</taxon>
        <taxon>Batillaria</taxon>
    </lineage>
</organism>
<proteinExistence type="inferred from homology"/>
<comment type="similarity">
    <text evidence="1">Belongs to the cytochrome P450 family.</text>
</comment>